<dbReference type="PRINTS" id="PR01347">
    <property type="entry name" value="EPHRIN"/>
</dbReference>
<evidence type="ECO:0000256" key="6">
    <source>
        <dbReference type="PROSITE-ProRule" id="PRU00884"/>
    </source>
</evidence>
<dbReference type="SUPFAM" id="SSF49503">
    <property type="entry name" value="Cupredoxins"/>
    <property type="match status" value="1"/>
</dbReference>
<evidence type="ECO:0000256" key="4">
    <source>
        <dbReference type="ARBA" id="ARBA00023157"/>
    </source>
</evidence>
<dbReference type="EMBL" id="HG994592">
    <property type="protein sequence ID" value="CAF2833203.1"/>
    <property type="molecule type" value="Genomic_DNA"/>
</dbReference>
<evidence type="ECO:0000256" key="5">
    <source>
        <dbReference type="ARBA" id="ARBA00023180"/>
    </source>
</evidence>
<gene>
    <name evidence="8" type="ORF">LSAA_4117</name>
</gene>
<evidence type="ECO:0000256" key="1">
    <source>
        <dbReference type="ARBA" id="ARBA00004370"/>
    </source>
</evidence>
<dbReference type="CDD" id="cd02675">
    <property type="entry name" value="Ephrin_ectodomain"/>
    <property type="match status" value="1"/>
</dbReference>
<keyword evidence="4" id="KW-1015">Disulfide bond</keyword>
<evidence type="ECO:0000256" key="7">
    <source>
        <dbReference type="RuleBase" id="RU004375"/>
    </source>
</evidence>
<dbReference type="PANTHER" id="PTHR11304">
    <property type="entry name" value="EPHRIN"/>
    <property type="match status" value="1"/>
</dbReference>
<keyword evidence="3 7" id="KW-0472">Membrane</keyword>
<comment type="subcellular location">
    <subcellularLocation>
        <location evidence="1">Membrane</location>
    </subcellularLocation>
</comment>
<keyword evidence="9" id="KW-1185">Reference proteome</keyword>
<dbReference type="GO" id="GO:0007411">
    <property type="term" value="P:axon guidance"/>
    <property type="evidence" value="ECO:0007669"/>
    <property type="project" value="TreeGrafter"/>
</dbReference>
<dbReference type="Proteomes" id="UP000675881">
    <property type="component" value="Chromosome 13"/>
</dbReference>
<dbReference type="Pfam" id="PF00812">
    <property type="entry name" value="Ephrin"/>
    <property type="match status" value="1"/>
</dbReference>
<dbReference type="GO" id="GO:0005886">
    <property type="term" value="C:plasma membrane"/>
    <property type="evidence" value="ECO:0007669"/>
    <property type="project" value="TreeGrafter"/>
</dbReference>
<dbReference type="InterPro" id="IPR008972">
    <property type="entry name" value="Cupredoxin"/>
</dbReference>
<dbReference type="PROSITE" id="PS51551">
    <property type="entry name" value="EPHRIN_RBD_2"/>
    <property type="match status" value="1"/>
</dbReference>
<dbReference type="Gene3D" id="2.60.40.420">
    <property type="entry name" value="Cupredoxins - blue copper proteins"/>
    <property type="match status" value="1"/>
</dbReference>
<evidence type="ECO:0000256" key="2">
    <source>
        <dbReference type="ARBA" id="ARBA00022729"/>
    </source>
</evidence>
<keyword evidence="2" id="KW-0732">Signal</keyword>
<organism evidence="8 9">
    <name type="scientific">Lepeophtheirus salmonis</name>
    <name type="common">Salmon louse</name>
    <name type="synonym">Caligus salmonis</name>
    <dbReference type="NCBI Taxonomy" id="72036"/>
    <lineage>
        <taxon>Eukaryota</taxon>
        <taxon>Metazoa</taxon>
        <taxon>Ecdysozoa</taxon>
        <taxon>Arthropoda</taxon>
        <taxon>Crustacea</taxon>
        <taxon>Multicrustacea</taxon>
        <taxon>Hexanauplia</taxon>
        <taxon>Copepoda</taxon>
        <taxon>Siphonostomatoida</taxon>
        <taxon>Caligidae</taxon>
        <taxon>Lepeophtheirus</taxon>
    </lineage>
</organism>
<dbReference type="AlphaFoldDB" id="A0A7R8CIS1"/>
<evidence type="ECO:0000313" key="9">
    <source>
        <dbReference type="Proteomes" id="UP000675881"/>
    </source>
</evidence>
<reference evidence="8" key="1">
    <citation type="submission" date="2021-02" db="EMBL/GenBank/DDBJ databases">
        <authorList>
            <person name="Bekaert M."/>
        </authorList>
    </citation>
    <scope>NUCLEOTIDE SEQUENCE</scope>
    <source>
        <strain evidence="8">IoA-00</strain>
    </source>
</reference>
<dbReference type="InterPro" id="IPR031328">
    <property type="entry name" value="Ephrin"/>
</dbReference>
<proteinExistence type="inferred from homology"/>
<protein>
    <submittedName>
        <fullName evidence="8">EFNB</fullName>
    </submittedName>
</protein>
<dbReference type="PANTHER" id="PTHR11304:SF29">
    <property type="entry name" value="EPHRIN"/>
    <property type="match status" value="1"/>
</dbReference>
<keyword evidence="5" id="KW-0325">Glycoprotein</keyword>
<dbReference type="GO" id="GO:0048013">
    <property type="term" value="P:ephrin receptor signaling pathway"/>
    <property type="evidence" value="ECO:0007669"/>
    <property type="project" value="TreeGrafter"/>
</dbReference>
<comment type="similarity">
    <text evidence="6 7">Belongs to the ephrin family.</text>
</comment>
<evidence type="ECO:0000256" key="3">
    <source>
        <dbReference type="ARBA" id="ARBA00023136"/>
    </source>
</evidence>
<sequence>MGRQVNAQGFRIIGQALTSTQKLQHSCLISFYGSAYASKKVHYLHWNRANPMFHPRNNEHILNVNQGNLPWEYDQVNIICPVSKPGVHYPETHVIYSVSKAEYESCRITNPKPRIVAICNDPYKVMYFTITFRSFTPTPGGLEFKPGADYYFISTSSREDLHRRVGGGCASHNMQDNRHRLFTPPLFGRHRIMYDSRVPSTKGADDYIYYYNPRNLVNMEEKFKKKMKELDEMENEIWGLNEEALKLTSASSVWRISHILSLLPFVTLLLLRRSS</sequence>
<dbReference type="InterPro" id="IPR001799">
    <property type="entry name" value="Ephrin_RBD"/>
</dbReference>
<accession>A0A7R8CIS1</accession>
<evidence type="ECO:0000313" key="8">
    <source>
        <dbReference type="EMBL" id="CAF2833203.1"/>
    </source>
</evidence>
<dbReference type="OrthoDB" id="6250301at2759"/>
<dbReference type="GO" id="GO:0046875">
    <property type="term" value="F:ephrin receptor binding"/>
    <property type="evidence" value="ECO:0007669"/>
    <property type="project" value="TreeGrafter"/>
</dbReference>
<comment type="caution">
    <text evidence="6">Lacks conserved residue(s) required for the propagation of feature annotation.</text>
</comment>
<name>A0A7R8CIS1_LEPSM</name>